<feature type="compositionally biased region" description="Low complexity" evidence="1">
    <location>
        <begin position="48"/>
        <end position="71"/>
    </location>
</feature>
<dbReference type="EMBL" id="CAWUHB010000027">
    <property type="protein sequence ID" value="CAK7223203.1"/>
    <property type="molecule type" value="Genomic_DNA"/>
</dbReference>
<protein>
    <submittedName>
        <fullName evidence="3">Protein phosphatase regulator</fullName>
    </submittedName>
</protein>
<feature type="compositionally biased region" description="Basic residues" evidence="1">
    <location>
        <begin position="448"/>
        <end position="460"/>
    </location>
</feature>
<dbReference type="Pfam" id="PF08550">
    <property type="entry name" value="GATA_AreA"/>
    <property type="match status" value="1"/>
</dbReference>
<feature type="compositionally biased region" description="Polar residues" evidence="1">
    <location>
        <begin position="511"/>
        <end position="520"/>
    </location>
</feature>
<feature type="region of interest" description="Disordered" evidence="1">
    <location>
        <begin position="448"/>
        <end position="588"/>
    </location>
</feature>
<dbReference type="PANTHER" id="PTHR28051:SF1">
    <property type="entry name" value="PROTEIN MTL1-RELATED"/>
    <property type="match status" value="1"/>
</dbReference>
<dbReference type="InterPro" id="IPR013860">
    <property type="entry name" value="AreA_GATA"/>
</dbReference>
<feature type="compositionally biased region" description="Low complexity" evidence="1">
    <location>
        <begin position="501"/>
        <end position="510"/>
    </location>
</feature>
<feature type="domain" description="Nitrogen regulatory protein areA GATA-like" evidence="2">
    <location>
        <begin position="228"/>
        <end position="255"/>
    </location>
</feature>
<keyword evidence="4" id="KW-1185">Reference proteome</keyword>
<feature type="compositionally biased region" description="Acidic residues" evidence="1">
    <location>
        <begin position="553"/>
        <end position="571"/>
    </location>
</feature>
<evidence type="ECO:0000313" key="3">
    <source>
        <dbReference type="EMBL" id="CAK7223203.1"/>
    </source>
</evidence>
<organism evidence="3 4">
    <name type="scientific">Sporothrix curviconia</name>
    <dbReference type="NCBI Taxonomy" id="1260050"/>
    <lineage>
        <taxon>Eukaryota</taxon>
        <taxon>Fungi</taxon>
        <taxon>Dikarya</taxon>
        <taxon>Ascomycota</taxon>
        <taxon>Pezizomycotina</taxon>
        <taxon>Sordariomycetes</taxon>
        <taxon>Sordariomycetidae</taxon>
        <taxon>Ophiostomatales</taxon>
        <taxon>Ophiostomataceae</taxon>
        <taxon>Sporothrix</taxon>
    </lineage>
</organism>
<proteinExistence type="predicted"/>
<comment type="caution">
    <text evidence="3">The sequence shown here is derived from an EMBL/GenBank/DDBJ whole genome shotgun (WGS) entry which is preliminary data.</text>
</comment>
<accession>A0ABP0BUB8</accession>
<gene>
    <name evidence="3" type="primary">REG1</name>
    <name evidence="3" type="ORF">SCUCBS95973_005095</name>
</gene>
<name>A0ABP0BUB8_9PEZI</name>
<feature type="compositionally biased region" description="Low complexity" evidence="1">
    <location>
        <begin position="84"/>
        <end position="94"/>
    </location>
</feature>
<feature type="compositionally biased region" description="Low complexity" evidence="1">
    <location>
        <begin position="387"/>
        <end position="397"/>
    </location>
</feature>
<feature type="region of interest" description="Disordered" evidence="1">
    <location>
        <begin position="615"/>
        <end position="647"/>
    </location>
</feature>
<evidence type="ECO:0000313" key="4">
    <source>
        <dbReference type="Proteomes" id="UP001642405"/>
    </source>
</evidence>
<feature type="compositionally biased region" description="Polar residues" evidence="1">
    <location>
        <begin position="168"/>
        <end position="189"/>
    </location>
</feature>
<dbReference type="Proteomes" id="UP001642405">
    <property type="component" value="Unassembled WGS sequence"/>
</dbReference>
<evidence type="ECO:0000256" key="1">
    <source>
        <dbReference type="SAM" id="MobiDB-lite"/>
    </source>
</evidence>
<feature type="region of interest" description="Disordered" evidence="1">
    <location>
        <begin position="14"/>
        <end position="189"/>
    </location>
</feature>
<evidence type="ECO:0000259" key="2">
    <source>
        <dbReference type="Pfam" id="PF08550"/>
    </source>
</evidence>
<reference evidence="3 4" key="1">
    <citation type="submission" date="2024-01" db="EMBL/GenBank/DDBJ databases">
        <authorList>
            <person name="Allen C."/>
            <person name="Tagirdzhanova G."/>
        </authorList>
    </citation>
    <scope>NUCLEOTIDE SEQUENCE [LARGE SCALE GENOMIC DNA]</scope>
</reference>
<feature type="compositionally biased region" description="Acidic residues" evidence="1">
    <location>
        <begin position="526"/>
        <end position="543"/>
    </location>
</feature>
<dbReference type="PANTHER" id="PTHR28051">
    <property type="entry name" value="PROTEIN MTL1-RELATED"/>
    <property type="match status" value="1"/>
</dbReference>
<feature type="region of interest" description="Disordered" evidence="1">
    <location>
        <begin position="378"/>
        <end position="398"/>
    </location>
</feature>
<feature type="compositionally biased region" description="Low complexity" evidence="1">
    <location>
        <begin position="115"/>
        <end position="132"/>
    </location>
</feature>
<dbReference type="InterPro" id="IPR052292">
    <property type="entry name" value="Glucose_repression_reg"/>
</dbReference>
<feature type="compositionally biased region" description="Polar residues" evidence="1">
    <location>
        <begin position="23"/>
        <end position="41"/>
    </location>
</feature>
<sequence>MAVVITSDEAAHFAPGIRRSHSQPKFSSKQTGFRQSASASKVTDVYRQQQQQQQPPLQRQPSPQSPSSAQQIAPEPYQQIPVFSDSSASSAASSPRANATGDAAIASSPSKLLVPSLRLPGRLGRPGYGSSPNGTDDGTDGDVAIDYPHYDGVSYFNPDKDYDPPSPRTASPNDNNTVSSAGPTRTDSSEQFDMFEHVAEDDTAVRTIPSRHVDYLSHNWKEEDIWESWKYIVSRRGDYSNSARLENASWRTWMKSKNKLKTVSPETLNWLKDCDVTWLYGPLQTGHITLNPAQVADSVELTKSNSFLASQKKPILKKRSMSEIMLQRSLSASSLIKQAAAAVQAQQKDSGARRMSRPRLERATTDYVTFPFSSRQYSTGPPSMLPSTSSSGIVSPSSERRHIHFNEQVEQCIAVDVKGDDEDDSIMTVHYNYDSDSDDGAIMMKRTASKPRMQRRRSSHAHPNESKTIAMLPSTTLKYREDTLELPGTGSTGSAMKHSYRSPVLSPSSSQETLRPSKTSGKFFHEDDDDDEEQDEDEDDEISEAQYVVQQPEDNDDDDDHDDDDDSENDSDDRNYGMSMGGPKRHTIGLLSSASTSRLGGHSINSALHASSTFADNSLGGSSSSTGSGGGGLKRTTSTNSLSAEPAGMRRTASGMFMPYDEGEPAGGANGGLLGRVIDTVNTARDIVHVIWNVGWNS</sequence>